<keyword evidence="1" id="KW-0521">NADP</keyword>
<dbReference type="PANTHER" id="PTHR44154">
    <property type="entry name" value="QUINONE OXIDOREDUCTASE"/>
    <property type="match status" value="1"/>
</dbReference>
<organism evidence="3 4">
    <name type="scientific">Denitrobacterium detoxificans</name>
    <dbReference type="NCBI Taxonomy" id="79604"/>
    <lineage>
        <taxon>Bacteria</taxon>
        <taxon>Bacillati</taxon>
        <taxon>Actinomycetota</taxon>
        <taxon>Coriobacteriia</taxon>
        <taxon>Eggerthellales</taxon>
        <taxon>Eggerthellaceae</taxon>
        <taxon>Denitrobacterium</taxon>
    </lineage>
</organism>
<dbReference type="SUPFAM" id="SSF51735">
    <property type="entry name" value="NAD(P)-binding Rossmann-fold domains"/>
    <property type="match status" value="1"/>
</dbReference>
<dbReference type="RefSeq" id="WP_143117299.1">
    <property type="nucleotide sequence ID" value="NZ_CP011402.1"/>
</dbReference>
<proteinExistence type="predicted"/>
<dbReference type="STRING" id="79604.AAY81_00180"/>
<evidence type="ECO:0000259" key="2">
    <source>
        <dbReference type="SMART" id="SM00829"/>
    </source>
</evidence>
<evidence type="ECO:0000256" key="1">
    <source>
        <dbReference type="ARBA" id="ARBA00022857"/>
    </source>
</evidence>
<dbReference type="Proteomes" id="UP000182975">
    <property type="component" value="Unassembled WGS sequence"/>
</dbReference>
<dbReference type="InterPro" id="IPR036291">
    <property type="entry name" value="NAD(P)-bd_dom_sf"/>
</dbReference>
<dbReference type="InterPro" id="IPR013154">
    <property type="entry name" value="ADH-like_N"/>
</dbReference>
<protein>
    <submittedName>
        <fullName evidence="3">NADPH:quinone reductase</fullName>
    </submittedName>
</protein>
<name>A0A1H8PNA1_9ACTN</name>
<dbReference type="EMBL" id="FOEC01000001">
    <property type="protein sequence ID" value="SEO43188.1"/>
    <property type="molecule type" value="Genomic_DNA"/>
</dbReference>
<dbReference type="InterPro" id="IPR051603">
    <property type="entry name" value="Zinc-ADH_QOR/CCCR"/>
</dbReference>
<dbReference type="InterPro" id="IPR013149">
    <property type="entry name" value="ADH-like_C"/>
</dbReference>
<dbReference type="SMART" id="SM00829">
    <property type="entry name" value="PKS_ER"/>
    <property type="match status" value="1"/>
</dbReference>
<dbReference type="Pfam" id="PF00107">
    <property type="entry name" value="ADH_zinc_N"/>
    <property type="match status" value="1"/>
</dbReference>
<gene>
    <name evidence="3" type="ORF">SAMN02910314_00232</name>
</gene>
<dbReference type="PANTHER" id="PTHR44154:SF1">
    <property type="entry name" value="QUINONE OXIDOREDUCTASE"/>
    <property type="match status" value="1"/>
</dbReference>
<accession>A0A1H8PNA1</accession>
<dbReference type="Gene3D" id="3.40.50.720">
    <property type="entry name" value="NAD(P)-binding Rossmann-like Domain"/>
    <property type="match status" value="1"/>
</dbReference>
<dbReference type="OrthoDB" id="9792162at2"/>
<dbReference type="InterPro" id="IPR020843">
    <property type="entry name" value="ER"/>
</dbReference>
<dbReference type="GO" id="GO:0016491">
    <property type="term" value="F:oxidoreductase activity"/>
    <property type="evidence" value="ECO:0007669"/>
    <property type="project" value="InterPro"/>
</dbReference>
<evidence type="ECO:0000313" key="4">
    <source>
        <dbReference type="Proteomes" id="UP000182975"/>
    </source>
</evidence>
<dbReference type="SUPFAM" id="SSF50129">
    <property type="entry name" value="GroES-like"/>
    <property type="match status" value="1"/>
</dbReference>
<sequence>MHIPKTMSALKIDRVTPGSEARLTEIPVPEVKPGWALVQIRAFGLNNAERLVRLEEMGEPWIAPSVVPGIECAGVVTNPGDTDLEADQRVVACMGGMGREFDGSYAEYALLPRKNIMRVPDHIDWPWAELGAFPETYLTAWGSLFECLQLELGDTLLVRGATCGLGYAAVQLAKALRVKVMATTHRTTKLELLRQAGANEAILDEGHLAGKAMGANKVLDLVGPRDLRDTLRTVEHGGIVCSTGILGGVYALNDFDPIKDIPNGVYLTGYFSNYPTQELFDALFAFMGDHNLRPLYNTAFPFTDLPSALAQQDAGTGGKIVIVHD</sequence>
<feature type="domain" description="Enoyl reductase (ER)" evidence="2">
    <location>
        <begin position="18"/>
        <end position="322"/>
    </location>
</feature>
<reference evidence="4" key="1">
    <citation type="submission" date="2016-10" db="EMBL/GenBank/DDBJ databases">
        <authorList>
            <person name="Varghese N."/>
        </authorList>
    </citation>
    <scope>NUCLEOTIDE SEQUENCE [LARGE SCALE GENOMIC DNA]</scope>
    <source>
        <strain evidence="4">DSM 21843</strain>
    </source>
</reference>
<dbReference type="Pfam" id="PF08240">
    <property type="entry name" value="ADH_N"/>
    <property type="match status" value="1"/>
</dbReference>
<keyword evidence="4" id="KW-1185">Reference proteome</keyword>
<dbReference type="Gene3D" id="3.90.180.10">
    <property type="entry name" value="Medium-chain alcohol dehydrogenases, catalytic domain"/>
    <property type="match status" value="1"/>
</dbReference>
<evidence type="ECO:0000313" key="3">
    <source>
        <dbReference type="EMBL" id="SEO43188.1"/>
    </source>
</evidence>
<dbReference type="AlphaFoldDB" id="A0A1H8PNA1"/>
<dbReference type="InterPro" id="IPR011032">
    <property type="entry name" value="GroES-like_sf"/>
</dbReference>